<dbReference type="PROSITE" id="PS00086">
    <property type="entry name" value="CYTOCHROME_P450"/>
    <property type="match status" value="1"/>
</dbReference>
<comment type="caution">
    <text evidence="2">The sequence shown here is derived from an EMBL/GenBank/DDBJ whole genome shotgun (WGS) entry which is preliminary data.</text>
</comment>
<reference evidence="3" key="1">
    <citation type="journal article" date="2019" name="Int. J. Syst. Evol. Microbiol.">
        <title>The Global Catalogue of Microorganisms (GCM) 10K type strain sequencing project: providing services to taxonomists for standard genome sequencing and annotation.</title>
        <authorList>
            <consortium name="The Broad Institute Genomics Platform"/>
            <consortium name="The Broad Institute Genome Sequencing Center for Infectious Disease"/>
            <person name="Wu L."/>
            <person name="Ma J."/>
        </authorList>
    </citation>
    <scope>NUCLEOTIDE SEQUENCE [LARGE SCALE GENOMIC DNA]</scope>
    <source>
        <strain evidence="3">NBRC 110044</strain>
    </source>
</reference>
<evidence type="ECO:0000313" key="3">
    <source>
        <dbReference type="Proteomes" id="UP001156706"/>
    </source>
</evidence>
<name>A0ABQ5YE56_9NEIS</name>
<dbReference type="CDD" id="cd11036">
    <property type="entry name" value="AknT-like"/>
    <property type="match status" value="1"/>
</dbReference>
<evidence type="ECO:0000313" key="2">
    <source>
        <dbReference type="EMBL" id="GLR12288.1"/>
    </source>
</evidence>
<dbReference type="PANTHER" id="PTHR46696:SF1">
    <property type="entry name" value="CYTOCHROME P450 YJIB-RELATED"/>
    <property type="match status" value="1"/>
</dbReference>
<accession>A0ABQ5YE56</accession>
<protein>
    <submittedName>
        <fullName evidence="2">Cytochrome P450</fullName>
    </submittedName>
</protein>
<dbReference type="EMBL" id="BSOG01000001">
    <property type="protein sequence ID" value="GLR12288.1"/>
    <property type="molecule type" value="Genomic_DNA"/>
</dbReference>
<evidence type="ECO:0000256" key="1">
    <source>
        <dbReference type="ARBA" id="ARBA00010617"/>
    </source>
</evidence>
<proteinExistence type="inferred from homology"/>
<dbReference type="SUPFAM" id="SSF48264">
    <property type="entry name" value="Cytochrome P450"/>
    <property type="match status" value="1"/>
</dbReference>
<gene>
    <name evidence="2" type="ORF">GCM10007907_10780</name>
</gene>
<dbReference type="InterPro" id="IPR017972">
    <property type="entry name" value="Cyt_P450_CS"/>
</dbReference>
<dbReference type="Gene3D" id="1.10.630.10">
    <property type="entry name" value="Cytochrome P450"/>
    <property type="match status" value="1"/>
</dbReference>
<dbReference type="RefSeq" id="WP_284195417.1">
    <property type="nucleotide sequence ID" value="NZ_BSOG01000001.1"/>
</dbReference>
<organism evidence="2 3">
    <name type="scientific">Chitinimonas prasina</name>
    <dbReference type="NCBI Taxonomy" id="1434937"/>
    <lineage>
        <taxon>Bacteria</taxon>
        <taxon>Pseudomonadati</taxon>
        <taxon>Pseudomonadota</taxon>
        <taxon>Betaproteobacteria</taxon>
        <taxon>Neisseriales</taxon>
        <taxon>Chitinibacteraceae</taxon>
        <taxon>Chitinimonas</taxon>
    </lineage>
</organism>
<comment type="similarity">
    <text evidence="1">Belongs to the cytochrome P450 family.</text>
</comment>
<sequence length="365" mass="39014">MPAHNTVLPADLVAAATHDDPCSYYAILADRGLFFDPTLRSWVASSAHVIEEVLSHPELQVRPLVEPVPASLLNTGAAKIFASLVRMTDGPRHGPLKAALEAALGSVSETEIYQSAIDTIPVLALPIPPTGAAITRFNYAFPTVVLAHWIGINQDIWSELVDEVLACVRCIAPGGSDVEVAAGIQAASQLEQRVRDQLDAPGPLLQQLVTEFERTGLPDVQMLLIANVVGLWFQACEGCAGLIGQALMLANMSESQSNAADLVDAVLDVTPPIQNTRRFAAADVNIAGCQVHAGDVLLTALPAKDKMTQRNFAFGHGQHACPGSRWARSIAVAGIEYLLESGADQKVLGQQSWRRSLNARVPEFL</sequence>
<dbReference type="Proteomes" id="UP001156706">
    <property type="component" value="Unassembled WGS sequence"/>
</dbReference>
<dbReference type="PANTHER" id="PTHR46696">
    <property type="entry name" value="P450, PUTATIVE (EUROFUNG)-RELATED"/>
    <property type="match status" value="1"/>
</dbReference>
<dbReference type="InterPro" id="IPR036396">
    <property type="entry name" value="Cyt_P450_sf"/>
</dbReference>
<keyword evidence="3" id="KW-1185">Reference proteome</keyword>